<reference evidence="1" key="1">
    <citation type="journal article" date="2020" name="G3 (Bethesda)">
        <title>High-Quality Assemblies for Three Invasive Social Wasps from the &lt;i&gt;Vespula&lt;/i&gt; Genus.</title>
        <authorList>
            <person name="Harrop T.W.R."/>
            <person name="Guhlin J."/>
            <person name="McLaughlin G.M."/>
            <person name="Permina E."/>
            <person name="Stockwell P."/>
            <person name="Gilligan J."/>
            <person name="Le Lec M.F."/>
            <person name="Gruber M.A.M."/>
            <person name="Quinn O."/>
            <person name="Lovegrove M."/>
            <person name="Duncan E.J."/>
            <person name="Remnant E.J."/>
            <person name="Van Eeckhoven J."/>
            <person name="Graham B."/>
            <person name="Knapp R.A."/>
            <person name="Langford K.W."/>
            <person name="Kronenberg Z."/>
            <person name="Press M.O."/>
            <person name="Eacker S.M."/>
            <person name="Wilson-Rankin E.E."/>
            <person name="Purcell J."/>
            <person name="Lester P.J."/>
            <person name="Dearden P.K."/>
        </authorList>
    </citation>
    <scope>NUCLEOTIDE SEQUENCE</scope>
    <source>
        <strain evidence="1">Marl-1</strain>
    </source>
</reference>
<gene>
    <name evidence="1" type="ORF">HZH66_006548</name>
</gene>
<evidence type="ECO:0000313" key="2">
    <source>
        <dbReference type="Proteomes" id="UP000614350"/>
    </source>
</evidence>
<comment type="caution">
    <text evidence="1">The sequence shown here is derived from an EMBL/GenBank/DDBJ whole genome shotgun (WGS) entry which is preliminary data.</text>
</comment>
<organism evidence="1 2">
    <name type="scientific">Vespula vulgaris</name>
    <name type="common">Yellow jacket</name>
    <name type="synonym">Wasp</name>
    <dbReference type="NCBI Taxonomy" id="7454"/>
    <lineage>
        <taxon>Eukaryota</taxon>
        <taxon>Metazoa</taxon>
        <taxon>Ecdysozoa</taxon>
        <taxon>Arthropoda</taxon>
        <taxon>Hexapoda</taxon>
        <taxon>Insecta</taxon>
        <taxon>Pterygota</taxon>
        <taxon>Neoptera</taxon>
        <taxon>Endopterygota</taxon>
        <taxon>Hymenoptera</taxon>
        <taxon>Apocrita</taxon>
        <taxon>Aculeata</taxon>
        <taxon>Vespoidea</taxon>
        <taxon>Vespidae</taxon>
        <taxon>Vespinae</taxon>
        <taxon>Vespula</taxon>
    </lineage>
</organism>
<protein>
    <submittedName>
        <fullName evidence="1">Uncharacterized protein</fullName>
    </submittedName>
</protein>
<evidence type="ECO:0000313" key="1">
    <source>
        <dbReference type="EMBL" id="KAF7398651.1"/>
    </source>
</evidence>
<sequence length="160" mass="18573">MARLKELMDYRLWKMLVKDIIDRVENVYGRHKASEQRGGVRKISSALGVDSSPQLASNRSAPMQEAFTWSSKRIRTILLLVEVWHTRKTEIGNKALRLYQVDKLKISRTLILSKAKEVDNKVNHNANEHRKRTVTRNVLLYYAWKSLNRESWNGAAVNVV</sequence>
<name>A0A834K3R9_VESVU</name>
<dbReference type="AlphaFoldDB" id="A0A834K3R9"/>
<keyword evidence="2" id="KW-1185">Reference proteome</keyword>
<dbReference type="Proteomes" id="UP000614350">
    <property type="component" value="Unassembled WGS sequence"/>
</dbReference>
<dbReference type="EMBL" id="JACSEA010000006">
    <property type="protein sequence ID" value="KAF7398651.1"/>
    <property type="molecule type" value="Genomic_DNA"/>
</dbReference>
<proteinExistence type="predicted"/>
<accession>A0A834K3R9</accession>